<gene>
    <name evidence="2" type="ORF">LCGC14_0251910</name>
</gene>
<name>A0A0F9U932_9ZZZZ</name>
<feature type="transmembrane region" description="Helical" evidence="1">
    <location>
        <begin position="6"/>
        <end position="26"/>
    </location>
</feature>
<comment type="caution">
    <text evidence="2">The sequence shown here is derived from an EMBL/GenBank/DDBJ whole genome shotgun (WGS) entry which is preliminary data.</text>
</comment>
<accession>A0A0F9U932</accession>
<keyword evidence="1" id="KW-0812">Transmembrane</keyword>
<sequence>MSKDEVFILFGLVCIAVIVLLTAWVCRAIRSYEIHRQYEMYFGKFNEEEDDG</sequence>
<reference evidence="2" key="1">
    <citation type="journal article" date="2015" name="Nature">
        <title>Complex archaea that bridge the gap between prokaryotes and eukaryotes.</title>
        <authorList>
            <person name="Spang A."/>
            <person name="Saw J.H."/>
            <person name="Jorgensen S.L."/>
            <person name="Zaremba-Niedzwiedzka K."/>
            <person name="Martijn J."/>
            <person name="Lind A.E."/>
            <person name="van Eijk R."/>
            <person name="Schleper C."/>
            <person name="Guy L."/>
            <person name="Ettema T.J."/>
        </authorList>
    </citation>
    <scope>NUCLEOTIDE SEQUENCE</scope>
</reference>
<proteinExistence type="predicted"/>
<protein>
    <submittedName>
        <fullName evidence="2">Uncharacterized protein</fullName>
    </submittedName>
</protein>
<keyword evidence="1" id="KW-1133">Transmembrane helix</keyword>
<dbReference type="EMBL" id="LAZR01000131">
    <property type="protein sequence ID" value="KKN88119.1"/>
    <property type="molecule type" value="Genomic_DNA"/>
</dbReference>
<evidence type="ECO:0000313" key="2">
    <source>
        <dbReference type="EMBL" id="KKN88119.1"/>
    </source>
</evidence>
<organism evidence="2">
    <name type="scientific">marine sediment metagenome</name>
    <dbReference type="NCBI Taxonomy" id="412755"/>
    <lineage>
        <taxon>unclassified sequences</taxon>
        <taxon>metagenomes</taxon>
        <taxon>ecological metagenomes</taxon>
    </lineage>
</organism>
<dbReference type="AlphaFoldDB" id="A0A0F9U932"/>
<evidence type="ECO:0000256" key="1">
    <source>
        <dbReference type="SAM" id="Phobius"/>
    </source>
</evidence>
<keyword evidence="1" id="KW-0472">Membrane</keyword>